<dbReference type="Proteomes" id="UP000292639">
    <property type="component" value="Unassembled WGS sequence"/>
</dbReference>
<gene>
    <name evidence="8" type="ORF">DNJ96_05085</name>
</gene>
<dbReference type="Gene3D" id="3.20.20.30">
    <property type="entry name" value="Luciferase-like domain"/>
    <property type="match status" value="1"/>
</dbReference>
<evidence type="ECO:0000256" key="6">
    <source>
        <dbReference type="PIRSR" id="PIRSR000337-1"/>
    </source>
</evidence>
<evidence type="ECO:0000256" key="3">
    <source>
        <dbReference type="ARBA" id="ARBA00023002"/>
    </source>
</evidence>
<dbReference type="PANTHER" id="PTHR30011">
    <property type="entry name" value="ALKANESULFONATE MONOOXYGENASE-RELATED"/>
    <property type="match status" value="1"/>
</dbReference>
<evidence type="ECO:0000256" key="5">
    <source>
        <dbReference type="ARBA" id="ARBA00033748"/>
    </source>
</evidence>
<evidence type="ECO:0000259" key="7">
    <source>
        <dbReference type="Pfam" id="PF00296"/>
    </source>
</evidence>
<feature type="binding site" evidence="6">
    <location>
        <position position="161"/>
    </location>
    <ligand>
        <name>FMN</name>
        <dbReference type="ChEBI" id="CHEBI:58210"/>
    </ligand>
</feature>
<dbReference type="NCBIfam" id="TIGR03860">
    <property type="entry name" value="FMN_nitrolo"/>
    <property type="match status" value="1"/>
</dbReference>
<comment type="caution">
    <text evidence="8">The sequence shown here is derived from an EMBL/GenBank/DDBJ whole genome shotgun (WGS) entry which is preliminary data.</text>
</comment>
<feature type="binding site" evidence="6">
    <location>
        <position position="157"/>
    </location>
    <ligand>
        <name>FMN</name>
        <dbReference type="ChEBI" id="CHEBI:58210"/>
    </ligand>
</feature>
<keyword evidence="3" id="KW-0560">Oxidoreductase</keyword>
<dbReference type="Pfam" id="PF00296">
    <property type="entry name" value="Bac_luciferase"/>
    <property type="match status" value="1"/>
</dbReference>
<dbReference type="PIRSF" id="PIRSF000337">
    <property type="entry name" value="NTA_MOA"/>
    <property type="match status" value="1"/>
</dbReference>
<dbReference type="SUPFAM" id="SSF51679">
    <property type="entry name" value="Bacterial luciferase-like"/>
    <property type="match status" value="1"/>
</dbReference>
<keyword evidence="2 6" id="KW-0288">FMN</keyword>
<dbReference type="GO" id="GO:0004497">
    <property type="term" value="F:monooxygenase activity"/>
    <property type="evidence" value="ECO:0007669"/>
    <property type="project" value="UniProtKB-KW"/>
</dbReference>
<feature type="domain" description="Luciferase-like" evidence="7">
    <location>
        <begin position="37"/>
        <end position="391"/>
    </location>
</feature>
<evidence type="ECO:0000313" key="9">
    <source>
        <dbReference type="Proteomes" id="UP000292639"/>
    </source>
</evidence>
<dbReference type="InterPro" id="IPR036661">
    <property type="entry name" value="Luciferase-like_sf"/>
</dbReference>
<dbReference type="PANTHER" id="PTHR30011:SF16">
    <property type="entry name" value="C2H2 FINGER DOMAIN TRANSCRIPTION FACTOR (EUROFUNG)-RELATED"/>
    <property type="match status" value="1"/>
</dbReference>
<proteinExistence type="inferred from homology"/>
<organism evidence="8 9">
    <name type="scientific">Stutzerimonas kirkiae</name>
    <dbReference type="NCBI Taxonomy" id="2211392"/>
    <lineage>
        <taxon>Bacteria</taxon>
        <taxon>Pseudomonadati</taxon>
        <taxon>Pseudomonadota</taxon>
        <taxon>Gammaproteobacteria</taxon>
        <taxon>Pseudomonadales</taxon>
        <taxon>Pseudomonadaceae</taxon>
        <taxon>Stutzerimonas</taxon>
    </lineage>
</organism>
<keyword evidence="4" id="KW-0503">Monooxygenase</keyword>
<evidence type="ECO:0000313" key="8">
    <source>
        <dbReference type="EMBL" id="TBU98615.1"/>
    </source>
</evidence>
<keyword evidence="9" id="KW-1185">Reference proteome</keyword>
<evidence type="ECO:0000256" key="4">
    <source>
        <dbReference type="ARBA" id="ARBA00023033"/>
    </source>
</evidence>
<dbReference type="RefSeq" id="WP_131183693.1">
    <property type="nucleotide sequence ID" value="NZ_QJUO01000006.1"/>
</dbReference>
<dbReference type="InterPro" id="IPR016215">
    <property type="entry name" value="NTA_MOA"/>
</dbReference>
<dbReference type="EMBL" id="QJUP01000004">
    <property type="protein sequence ID" value="TBU98615.1"/>
    <property type="molecule type" value="Genomic_DNA"/>
</dbReference>
<keyword evidence="1 6" id="KW-0285">Flavoprotein</keyword>
<evidence type="ECO:0000256" key="2">
    <source>
        <dbReference type="ARBA" id="ARBA00022643"/>
    </source>
</evidence>
<dbReference type="InterPro" id="IPR011251">
    <property type="entry name" value="Luciferase-like_dom"/>
</dbReference>
<evidence type="ECO:0000256" key="1">
    <source>
        <dbReference type="ARBA" id="ARBA00022630"/>
    </source>
</evidence>
<comment type="similarity">
    <text evidence="5">Belongs to the NtaA/SnaA/DszA monooxygenase family.</text>
</comment>
<feature type="binding site" evidence="6">
    <location>
        <position position="61"/>
    </location>
    <ligand>
        <name>FMN</name>
        <dbReference type="ChEBI" id="CHEBI:58210"/>
    </ligand>
</feature>
<feature type="binding site" evidence="6">
    <location>
        <position position="107"/>
    </location>
    <ligand>
        <name>FMN</name>
        <dbReference type="ChEBI" id="CHEBI:58210"/>
    </ligand>
</feature>
<dbReference type="InterPro" id="IPR051260">
    <property type="entry name" value="Diverse_substr_monoxygenases"/>
</dbReference>
<name>A0A4Q9RCJ7_9GAMM</name>
<accession>A0A4Q9RCJ7</accession>
<sequence>MSQPRRRLLLSAFLMNTPAHILEGLWRKPGAEQVRYNELALWTDLARQLEAAKFDALFFADVVGLYGNFNGGWDAFVSKGLQIPSNDPSVIISALAAATENIGLAYTSSVIQDPPFDFARKISTLDHASNGRIGWNIVTSEIANAHRNFNQPGFTPHEERYAWADEYVEVVYKLWEGSWDEGALLVDRERGVFADPAKVHKIWHKGPRYSVEGPHLVTPSPQRTPFLFQAGTSKTGRAFAARNAEAVFTFSGSPEDARHLVDDVRAQAVAHGRNARDLAFFAGLSFVVGSTEEEARRKKAEYDEYLDLEGLAAHAGGALDIDLGGVPLDTPLKDIRTEGGQGILDSLIRATPGNAPTVADMVRWRAENMRLVGTPEQIVDQLERWQDAGIDGINIVNHVIPGSYSEFIEGVLPELRRRGLAQSEYAPGSFREKVFGAREGFASGAQGAGYLSDRHPAARYRGAFVDVPK</sequence>
<protein>
    <submittedName>
        <fullName evidence="8">LLM class flavin-dependent oxidoreductase</fullName>
    </submittedName>
</protein>
<dbReference type="AlphaFoldDB" id="A0A4Q9RCJ7"/>
<reference evidence="8 9" key="1">
    <citation type="submission" date="2018-06" db="EMBL/GenBank/DDBJ databases">
        <title>Three novel Pseudomonas species isolated from symptomatic oak.</title>
        <authorList>
            <person name="Bueno-Gonzalez V."/>
            <person name="Brady C."/>
        </authorList>
    </citation>
    <scope>NUCLEOTIDE SEQUENCE [LARGE SCALE GENOMIC DNA]</scope>
    <source>
        <strain evidence="8 9">P17C</strain>
    </source>
</reference>
<feature type="binding site" evidence="6">
    <location>
        <position position="233"/>
    </location>
    <ligand>
        <name>FMN</name>
        <dbReference type="ChEBI" id="CHEBI:58210"/>
    </ligand>
</feature>
<dbReference type="GO" id="GO:0016705">
    <property type="term" value="F:oxidoreductase activity, acting on paired donors, with incorporation or reduction of molecular oxygen"/>
    <property type="evidence" value="ECO:0007669"/>
    <property type="project" value="InterPro"/>
</dbReference>